<feature type="active site" description="Charge relay system" evidence="2">
    <location>
        <position position="177"/>
    </location>
</feature>
<dbReference type="RefSeq" id="WP_090795345.1">
    <property type="nucleotide sequence ID" value="NZ_FMYI01000005.1"/>
</dbReference>
<dbReference type="InterPro" id="IPR012354">
    <property type="entry name" value="Esterase_lipase"/>
</dbReference>
<dbReference type="InterPro" id="IPR029058">
    <property type="entry name" value="AB_hydrolase_fold"/>
</dbReference>
<organism evidence="6 7">
    <name type="scientific">Pelagirhabdus alkalitolerans</name>
    <dbReference type="NCBI Taxonomy" id="1612202"/>
    <lineage>
        <taxon>Bacteria</taxon>
        <taxon>Bacillati</taxon>
        <taxon>Bacillota</taxon>
        <taxon>Bacilli</taxon>
        <taxon>Bacillales</taxon>
        <taxon>Bacillaceae</taxon>
        <taxon>Pelagirhabdus</taxon>
    </lineage>
</organism>
<dbReference type="Proteomes" id="UP000242949">
    <property type="component" value="Unassembled WGS sequence"/>
</dbReference>
<dbReference type="InterPro" id="IPR022742">
    <property type="entry name" value="Hydrolase_4"/>
</dbReference>
<proteinExistence type="predicted"/>
<dbReference type="Gene3D" id="3.40.50.1820">
    <property type="entry name" value="alpha/beta hydrolase"/>
    <property type="match status" value="1"/>
</dbReference>
<evidence type="ECO:0000256" key="4">
    <source>
        <dbReference type="PIRSR" id="PIRSR017388-3"/>
    </source>
</evidence>
<evidence type="ECO:0000256" key="3">
    <source>
        <dbReference type="PIRSR" id="PIRSR017388-2"/>
    </source>
</evidence>
<dbReference type="STRING" id="1612202.SAMN05421734_10530"/>
<evidence type="ECO:0000256" key="1">
    <source>
        <dbReference type="ARBA" id="ARBA00022801"/>
    </source>
</evidence>
<sequence length="226" mass="25735">MIGCLCIHGFTGAPYEIEPLTEHLKKKTNWMMRIPTLPGHGIELDLDNVNYEAWLETAEKAYSELREQVDVIYLIGFSMGGMISAYLAAKYGADRLVMLSPSRKYLSLSKMSVEVSQLIKDRIMGEIEDNFTYQNYKHKQGLIPVRSYVEFIKCMNETKKYLSDVTCPTLVLQGIQDGLVPYRSTHYLDEEISGPVDVIYYADSKHLICLGDDQHVVIDAVFNFLS</sequence>
<evidence type="ECO:0000313" key="6">
    <source>
        <dbReference type="EMBL" id="SDC17505.1"/>
    </source>
</evidence>
<dbReference type="EMBL" id="FMYI01000005">
    <property type="protein sequence ID" value="SDC17505.1"/>
    <property type="molecule type" value="Genomic_DNA"/>
</dbReference>
<dbReference type="PANTHER" id="PTHR43798:SF31">
    <property type="entry name" value="AB HYDROLASE SUPERFAMILY PROTEIN YCLE"/>
    <property type="match status" value="1"/>
</dbReference>
<dbReference type="Pfam" id="PF12146">
    <property type="entry name" value="Hydrolase_4"/>
    <property type="match status" value="1"/>
</dbReference>
<evidence type="ECO:0000259" key="5">
    <source>
        <dbReference type="Pfam" id="PF12146"/>
    </source>
</evidence>
<protein>
    <submittedName>
        <fullName evidence="6">Esterase/lipase</fullName>
    </submittedName>
</protein>
<name>A0A1G6JGC6_9BACI</name>
<feature type="domain" description="Serine aminopeptidase S33" evidence="5">
    <location>
        <begin position="37"/>
        <end position="208"/>
    </location>
</feature>
<evidence type="ECO:0000313" key="7">
    <source>
        <dbReference type="Proteomes" id="UP000242949"/>
    </source>
</evidence>
<dbReference type="OrthoDB" id="9786110at2"/>
<keyword evidence="7" id="KW-1185">Reference proteome</keyword>
<dbReference type="AlphaFoldDB" id="A0A1G6JGC6"/>
<reference evidence="7" key="1">
    <citation type="submission" date="2016-09" db="EMBL/GenBank/DDBJ databases">
        <authorList>
            <person name="Varghese N."/>
            <person name="Submissions S."/>
        </authorList>
    </citation>
    <scope>NUCLEOTIDE SEQUENCE [LARGE SCALE GENOMIC DNA]</scope>
    <source>
        <strain evidence="7">S5</strain>
    </source>
</reference>
<gene>
    <name evidence="6" type="ORF">SAMN05421734_10530</name>
</gene>
<accession>A0A1G6JGC6</accession>
<dbReference type="InterPro" id="IPR050266">
    <property type="entry name" value="AB_hydrolase_sf"/>
</dbReference>
<dbReference type="PANTHER" id="PTHR43798">
    <property type="entry name" value="MONOACYLGLYCEROL LIPASE"/>
    <property type="match status" value="1"/>
</dbReference>
<feature type="binding site" evidence="3">
    <location>
        <position position="79"/>
    </location>
    <ligand>
        <name>substrate</name>
    </ligand>
</feature>
<dbReference type="GO" id="GO:0052689">
    <property type="term" value="F:carboxylic ester hydrolase activity"/>
    <property type="evidence" value="ECO:0007669"/>
    <property type="project" value="InterPro"/>
</dbReference>
<evidence type="ECO:0000256" key="2">
    <source>
        <dbReference type="PIRSR" id="PIRSR017388-1"/>
    </source>
</evidence>
<keyword evidence="1" id="KW-0378">Hydrolase</keyword>
<feature type="active site" description="Charge relay system" evidence="2">
    <location>
        <position position="206"/>
    </location>
</feature>
<feature type="binding site" evidence="3">
    <location>
        <position position="10"/>
    </location>
    <ligand>
        <name>substrate</name>
    </ligand>
</feature>
<feature type="site" description="Important for substrate specificity" evidence="4">
    <location>
        <position position="127"/>
    </location>
</feature>
<dbReference type="GO" id="GO:0016020">
    <property type="term" value="C:membrane"/>
    <property type="evidence" value="ECO:0007669"/>
    <property type="project" value="TreeGrafter"/>
</dbReference>
<feature type="active site" description="Nucleophile" evidence="2">
    <location>
        <position position="78"/>
    </location>
</feature>
<dbReference type="PIRSF" id="PIRSF017388">
    <property type="entry name" value="Esterase_lipase"/>
    <property type="match status" value="1"/>
</dbReference>
<dbReference type="SUPFAM" id="SSF53474">
    <property type="entry name" value="alpha/beta-Hydrolases"/>
    <property type="match status" value="1"/>
</dbReference>